<dbReference type="SMART" id="SM00356">
    <property type="entry name" value="ZnF_C3H1"/>
    <property type="match status" value="1"/>
</dbReference>
<dbReference type="Gene3D" id="4.10.1000.10">
    <property type="entry name" value="Zinc finger, CCCH-type"/>
    <property type="match status" value="1"/>
</dbReference>
<dbReference type="PANTHER" id="PTHR10367:SF17">
    <property type="entry name" value="MRNA-CAPPING ENZYME"/>
    <property type="match status" value="1"/>
</dbReference>
<evidence type="ECO:0000259" key="7">
    <source>
        <dbReference type="PROSITE" id="PS50103"/>
    </source>
</evidence>
<dbReference type="PROSITE" id="PS00383">
    <property type="entry name" value="TYR_PHOSPHATASE_1"/>
    <property type="match status" value="1"/>
</dbReference>
<dbReference type="Gene3D" id="3.90.190.10">
    <property type="entry name" value="Protein tyrosine phosphatase superfamily"/>
    <property type="match status" value="1"/>
</dbReference>
<evidence type="ECO:0000259" key="6">
    <source>
        <dbReference type="PROSITE" id="PS50056"/>
    </source>
</evidence>
<dbReference type="PROSITE" id="PS50103">
    <property type="entry name" value="ZF_C3H1"/>
    <property type="match status" value="1"/>
</dbReference>
<dbReference type="PROSITE" id="PS50056">
    <property type="entry name" value="TYR_PHOSPHATASE_2"/>
    <property type="match status" value="1"/>
</dbReference>
<evidence type="ECO:0000256" key="5">
    <source>
        <dbReference type="SAM" id="MobiDB-lite"/>
    </source>
</evidence>
<dbReference type="Pfam" id="PF18044">
    <property type="entry name" value="zf-CCCH_4"/>
    <property type="match status" value="1"/>
</dbReference>
<dbReference type="Proteomes" id="UP000444721">
    <property type="component" value="Unassembled WGS sequence"/>
</dbReference>
<gene>
    <name evidence="8" type="ORF">FDP41_007433</name>
</gene>
<organism evidence="8 9">
    <name type="scientific">Naegleria fowleri</name>
    <name type="common">Brain eating amoeba</name>
    <dbReference type="NCBI Taxonomy" id="5763"/>
    <lineage>
        <taxon>Eukaryota</taxon>
        <taxon>Discoba</taxon>
        <taxon>Heterolobosea</taxon>
        <taxon>Tetramitia</taxon>
        <taxon>Eutetramitia</taxon>
        <taxon>Vahlkampfiidae</taxon>
        <taxon>Naegleria</taxon>
    </lineage>
</organism>
<dbReference type="EMBL" id="VFQX01000003">
    <property type="protein sequence ID" value="KAF0984256.1"/>
    <property type="molecule type" value="Genomic_DNA"/>
</dbReference>
<dbReference type="RefSeq" id="XP_044568969.1">
    <property type="nucleotide sequence ID" value="XM_044711178.1"/>
</dbReference>
<dbReference type="VEuPathDB" id="AmoebaDB:FDP41_007433"/>
<dbReference type="GeneID" id="68114651"/>
<evidence type="ECO:0000313" key="9">
    <source>
        <dbReference type="Proteomes" id="UP000444721"/>
    </source>
</evidence>
<feature type="region of interest" description="Disordered" evidence="5">
    <location>
        <begin position="426"/>
        <end position="445"/>
    </location>
</feature>
<dbReference type="PANTHER" id="PTHR10367">
    <property type="entry name" value="MRNA-CAPPING ENZYME"/>
    <property type="match status" value="1"/>
</dbReference>
<dbReference type="InterPro" id="IPR051029">
    <property type="entry name" value="mRNA_Capping_Enz/RNA_Phosphat"/>
</dbReference>
<dbReference type="InterPro" id="IPR000387">
    <property type="entry name" value="Tyr_Pase_dom"/>
</dbReference>
<dbReference type="SUPFAM" id="SSF90229">
    <property type="entry name" value="CCCH zinc finger"/>
    <property type="match status" value="1"/>
</dbReference>
<keyword evidence="9" id="KW-1185">Reference proteome</keyword>
<dbReference type="Pfam" id="PF00782">
    <property type="entry name" value="DSPc"/>
    <property type="match status" value="1"/>
</dbReference>
<feature type="domain" description="C3H1-type" evidence="7">
    <location>
        <begin position="64"/>
        <end position="91"/>
    </location>
</feature>
<evidence type="ECO:0000256" key="1">
    <source>
        <dbReference type="ARBA" id="ARBA00022723"/>
    </source>
</evidence>
<feature type="zinc finger region" description="C3H1-type" evidence="4">
    <location>
        <begin position="64"/>
        <end position="91"/>
    </location>
</feature>
<evidence type="ECO:0000256" key="3">
    <source>
        <dbReference type="ARBA" id="ARBA00022833"/>
    </source>
</evidence>
<dbReference type="VEuPathDB" id="AmoebaDB:NF0000950"/>
<dbReference type="InterPro" id="IPR000571">
    <property type="entry name" value="Znf_CCCH"/>
</dbReference>
<dbReference type="AlphaFoldDB" id="A0A6A5C916"/>
<dbReference type="InterPro" id="IPR041367">
    <property type="entry name" value="Znf-CCCH_4"/>
</dbReference>
<reference evidence="8 9" key="1">
    <citation type="journal article" date="2019" name="Sci. Rep.">
        <title>Nanopore sequencing improves the draft genome of the human pathogenic amoeba Naegleria fowleri.</title>
        <authorList>
            <person name="Liechti N."/>
            <person name="Schurch N."/>
            <person name="Bruggmann R."/>
            <person name="Wittwer M."/>
        </authorList>
    </citation>
    <scope>NUCLEOTIDE SEQUENCE [LARGE SCALE GENOMIC DNA]</scope>
    <source>
        <strain evidence="8 9">ATCC 30894</strain>
    </source>
</reference>
<dbReference type="VEuPathDB" id="AmoebaDB:NfTy_003100"/>
<sequence>MINSFSIVLDNSLLERSGGIMDSEEDVALNDSEENTPMNQQDNDKEIENSSPMTTLNKKKNHSNKPTVVCRYFVSGECKFGSSCRFYHPQQSSRQKNSKKRKMETSSTSTKSSSENNFQQLKYPFSISNRKEYITTLNSMVENENMIQENDHLNNKNHTSSNVLINYMTKKSPKVPKGWIQTEPLIGEAIPNTMLIPLKCPLSPQIYPFPNNVSLKLLEEYFVTTYGQCIGMIIDLCCVDYYRRNDVPPEMKYQSFYMNIHHFNKSTNSSENLLDEGKNHSILTMVNEMDVIVQCIDKFIEENPQKFILIHCTHGLNRTGFVICYYLLKKKIVNTVEDALTLFKTHRKSNCGLYNPFFIDLLFEIFSQTESEMYQNMNYPEPMSHSRKSIRDELKLYKPWKKRKDENACISNYSMLSFLVAEQKPAQQPVTSDEITDETVEQDGV</sequence>
<keyword evidence="2 4" id="KW-0863">Zinc-finger</keyword>
<feature type="domain" description="Tyrosine specific protein phosphatases" evidence="6">
    <location>
        <begin position="280"/>
        <end position="347"/>
    </location>
</feature>
<dbReference type="InterPro" id="IPR029021">
    <property type="entry name" value="Prot-tyrosine_phosphatase-like"/>
</dbReference>
<feature type="region of interest" description="Disordered" evidence="5">
    <location>
        <begin position="29"/>
        <end position="62"/>
    </location>
</feature>
<keyword evidence="3 4" id="KW-0862">Zinc</keyword>
<keyword evidence="1 4" id="KW-0479">Metal-binding</keyword>
<dbReference type="InterPro" id="IPR016130">
    <property type="entry name" value="Tyr_Pase_AS"/>
</dbReference>
<comment type="caution">
    <text evidence="8">The sequence shown here is derived from an EMBL/GenBank/DDBJ whole genome shotgun (WGS) entry which is preliminary data.</text>
</comment>
<evidence type="ECO:0000256" key="4">
    <source>
        <dbReference type="PROSITE-ProRule" id="PRU00723"/>
    </source>
</evidence>
<feature type="compositionally biased region" description="Low complexity" evidence="5">
    <location>
        <begin position="105"/>
        <end position="114"/>
    </location>
</feature>
<proteinExistence type="predicted"/>
<dbReference type="GO" id="GO:0008270">
    <property type="term" value="F:zinc ion binding"/>
    <property type="evidence" value="ECO:0007669"/>
    <property type="project" value="UniProtKB-KW"/>
</dbReference>
<evidence type="ECO:0000256" key="2">
    <source>
        <dbReference type="ARBA" id="ARBA00022771"/>
    </source>
</evidence>
<protein>
    <recommendedName>
        <fullName evidence="10">C3H1-type domain-containing protein</fullName>
    </recommendedName>
</protein>
<evidence type="ECO:0000313" key="8">
    <source>
        <dbReference type="EMBL" id="KAF0984256.1"/>
    </source>
</evidence>
<dbReference type="InterPro" id="IPR036855">
    <property type="entry name" value="Znf_CCCH_sf"/>
</dbReference>
<dbReference type="GO" id="GO:0004484">
    <property type="term" value="F:mRNA guanylyltransferase activity"/>
    <property type="evidence" value="ECO:0007669"/>
    <property type="project" value="TreeGrafter"/>
</dbReference>
<accession>A0A6A5C916</accession>
<dbReference type="OrthoDB" id="428974at2759"/>
<dbReference type="InterPro" id="IPR000340">
    <property type="entry name" value="Dual-sp_phosphatase_cat-dom"/>
</dbReference>
<feature type="region of interest" description="Disordered" evidence="5">
    <location>
        <begin position="89"/>
        <end position="117"/>
    </location>
</feature>
<name>A0A6A5C916_NAEFO</name>
<feature type="compositionally biased region" description="Acidic residues" evidence="5">
    <location>
        <begin position="434"/>
        <end position="445"/>
    </location>
</feature>
<dbReference type="SUPFAM" id="SSF52799">
    <property type="entry name" value="(Phosphotyrosine protein) phosphatases II"/>
    <property type="match status" value="1"/>
</dbReference>
<dbReference type="GO" id="GO:0006370">
    <property type="term" value="P:7-methylguanosine mRNA capping"/>
    <property type="evidence" value="ECO:0007669"/>
    <property type="project" value="TreeGrafter"/>
</dbReference>
<evidence type="ECO:0008006" key="10">
    <source>
        <dbReference type="Google" id="ProtNLM"/>
    </source>
</evidence>